<evidence type="ECO:0000256" key="18">
    <source>
        <dbReference type="RuleBase" id="RU003403"/>
    </source>
</evidence>
<evidence type="ECO:0000256" key="5">
    <source>
        <dbReference type="ARBA" id="ARBA00021008"/>
    </source>
</evidence>
<geneLocation type="mitochondrion" evidence="20"/>
<keyword evidence="6" id="KW-0813">Transport</keyword>
<evidence type="ECO:0000256" key="4">
    <source>
        <dbReference type="ARBA" id="ARBA00012944"/>
    </source>
</evidence>
<keyword evidence="7 18" id="KW-0679">Respiratory chain</keyword>
<dbReference type="GO" id="GO:0006120">
    <property type="term" value="P:mitochondrial electron transport, NADH to ubiquinone"/>
    <property type="evidence" value="ECO:0007669"/>
    <property type="project" value="InterPro"/>
</dbReference>
<feature type="transmembrane region" description="Helical" evidence="18">
    <location>
        <begin position="59"/>
        <end position="81"/>
    </location>
</feature>
<keyword evidence="10 18" id="KW-1278">Translocase</keyword>
<gene>
    <name evidence="20" type="primary">nad2</name>
</gene>
<sequence length="337" mass="39336">MWQLYTILFYFTMILGSLVAITSSSWMFIWMGLEINLLTFMPIMKFKNNKQSSEATIKYFLIQAIASMIFLFGSIYSSLFFSYNNYLIEMSSSFMICMALVLKIGMAPFHFWLPEVCSGSSWKINFIILTWQKLAPMIIMFNSLSNLTLFTVIIMTSSLVSSLQGLNQTCLRKILAYSSISHSSWMITAMLNSVSLWFTYFFIYSMINSILIYTMNKYNINNIKQMQKMMSFNKTMKFTFMLNFMNLGGLPPFLGFFPKWVTVIDMTNNKMYFLAIILIIFTLITLYFYIRISMSSFSMNSEESIIQMLKKSNYFNMTTNSLVIFSLISCSFYTNFL</sequence>
<comment type="catalytic activity">
    <reaction evidence="17 18">
        <text>a ubiquinone + NADH + 5 H(+)(in) = a ubiquinol + NAD(+) + 4 H(+)(out)</text>
        <dbReference type="Rhea" id="RHEA:29091"/>
        <dbReference type="Rhea" id="RHEA-COMP:9565"/>
        <dbReference type="Rhea" id="RHEA-COMP:9566"/>
        <dbReference type="ChEBI" id="CHEBI:15378"/>
        <dbReference type="ChEBI" id="CHEBI:16389"/>
        <dbReference type="ChEBI" id="CHEBI:17976"/>
        <dbReference type="ChEBI" id="CHEBI:57540"/>
        <dbReference type="ChEBI" id="CHEBI:57945"/>
        <dbReference type="EC" id="7.1.1.2"/>
    </reaction>
</comment>
<dbReference type="GO" id="GO:0005743">
    <property type="term" value="C:mitochondrial inner membrane"/>
    <property type="evidence" value="ECO:0007669"/>
    <property type="project" value="UniProtKB-SubCell"/>
</dbReference>
<comment type="function">
    <text evidence="1">Core subunit of the mitochondrial membrane respiratory chain NADH dehydrogenase (Complex I) that is believed to belong to the minimal assembly required for catalysis. Complex I functions in the transfer of electrons from NADH to the respiratory chain. The immediate electron acceptor for the enzyme is believed to be ubiquinone.</text>
</comment>
<dbReference type="GO" id="GO:0008137">
    <property type="term" value="F:NADH dehydrogenase (ubiquinone) activity"/>
    <property type="evidence" value="ECO:0007669"/>
    <property type="project" value="UniProtKB-EC"/>
</dbReference>
<feature type="transmembrane region" description="Helical" evidence="18">
    <location>
        <begin position="313"/>
        <end position="334"/>
    </location>
</feature>
<keyword evidence="8 18" id="KW-0812">Transmembrane</keyword>
<comment type="function">
    <text evidence="18">Core subunit of the mitochondrial membrane respiratory chain NADH dehydrogenase (Complex I) which catalyzes electron transfer from NADH through the respiratory chain, using ubiquinone as an electron acceptor. Essential for the catalytic activity and assembly of complex I.</text>
</comment>
<protein>
    <recommendedName>
        <fullName evidence="5 18">NADH-ubiquinone oxidoreductase chain 2</fullName>
        <ecNumber evidence="4 18">7.1.1.2</ecNumber>
    </recommendedName>
</protein>
<dbReference type="PRINTS" id="PR01436">
    <property type="entry name" value="NADHDHGNASE2"/>
</dbReference>
<keyword evidence="12 18" id="KW-1133">Transmembrane helix</keyword>
<evidence type="ECO:0000313" key="20">
    <source>
        <dbReference type="EMBL" id="XBM51377.1"/>
    </source>
</evidence>
<dbReference type="Pfam" id="PF00361">
    <property type="entry name" value="Proton_antipo_M"/>
    <property type="match status" value="1"/>
</dbReference>
<feature type="transmembrane region" description="Helical" evidence="18">
    <location>
        <begin position="134"/>
        <end position="155"/>
    </location>
</feature>
<keyword evidence="11 18" id="KW-0249">Electron transport</keyword>
<evidence type="ECO:0000256" key="12">
    <source>
        <dbReference type="ARBA" id="ARBA00022989"/>
    </source>
</evidence>
<evidence type="ECO:0000256" key="1">
    <source>
        <dbReference type="ARBA" id="ARBA00003257"/>
    </source>
</evidence>
<feature type="transmembrane region" description="Helical" evidence="18">
    <location>
        <begin position="93"/>
        <end position="113"/>
    </location>
</feature>
<evidence type="ECO:0000256" key="9">
    <source>
        <dbReference type="ARBA" id="ARBA00022792"/>
    </source>
</evidence>
<keyword evidence="15 18" id="KW-0496">Mitochondrion</keyword>
<evidence type="ECO:0000256" key="10">
    <source>
        <dbReference type="ARBA" id="ARBA00022967"/>
    </source>
</evidence>
<evidence type="ECO:0000256" key="13">
    <source>
        <dbReference type="ARBA" id="ARBA00023027"/>
    </source>
</evidence>
<dbReference type="InterPro" id="IPR001750">
    <property type="entry name" value="ND/Mrp_TM"/>
</dbReference>
<proteinExistence type="inferred from homology"/>
<feature type="domain" description="NADH:quinone oxidoreductase/Mrp antiporter transmembrane" evidence="19">
    <location>
        <begin position="23"/>
        <end position="285"/>
    </location>
</feature>
<keyword evidence="13 18" id="KW-0520">NAD</keyword>
<evidence type="ECO:0000256" key="8">
    <source>
        <dbReference type="ARBA" id="ARBA00022692"/>
    </source>
</evidence>
<evidence type="ECO:0000256" key="6">
    <source>
        <dbReference type="ARBA" id="ARBA00022448"/>
    </source>
</evidence>
<dbReference type="EC" id="7.1.1.2" evidence="4 18"/>
<name>A0AAU7GJT7_9CUCU</name>
<evidence type="ECO:0000256" key="15">
    <source>
        <dbReference type="ARBA" id="ARBA00023128"/>
    </source>
</evidence>
<evidence type="ECO:0000256" key="11">
    <source>
        <dbReference type="ARBA" id="ARBA00022982"/>
    </source>
</evidence>
<reference evidence="20" key="1">
    <citation type="journal article" date="2024" name="Syst. Entomol.">
        <title>The phylogeny of ceutorhynchine weevils (Ceutorhynchinae, Curculionidae): Mitogenome data improve the resolution of tribal relationships.</title>
        <authorList>
            <person name="Letsch H."/>
            <person name="Vukotic S."/>
            <person name="Gottsberger B."/>
            <person name="Friedman A.L.L."/>
            <person name="Wanat M."/>
            <person name="Beran F."/>
            <person name="Fiedler K."/>
            <person name="Riedel A."/>
        </authorList>
    </citation>
    <scope>NUCLEOTIDE SEQUENCE</scope>
    <source>
        <strain evidence="20">Mater_J8</strain>
    </source>
</reference>
<evidence type="ECO:0000256" key="16">
    <source>
        <dbReference type="ARBA" id="ARBA00023136"/>
    </source>
</evidence>
<dbReference type="PANTHER" id="PTHR46552:SF1">
    <property type="entry name" value="NADH-UBIQUINONE OXIDOREDUCTASE CHAIN 2"/>
    <property type="match status" value="1"/>
</dbReference>
<feature type="transmembrane region" description="Helical" evidence="18">
    <location>
        <begin position="272"/>
        <end position="292"/>
    </location>
</feature>
<evidence type="ECO:0000259" key="19">
    <source>
        <dbReference type="Pfam" id="PF00361"/>
    </source>
</evidence>
<feature type="transmembrane region" description="Helical" evidence="18">
    <location>
        <begin position="194"/>
        <end position="215"/>
    </location>
</feature>
<keyword evidence="14 18" id="KW-0830">Ubiquinone</keyword>
<evidence type="ECO:0000256" key="17">
    <source>
        <dbReference type="ARBA" id="ARBA00049551"/>
    </source>
</evidence>
<evidence type="ECO:0000256" key="2">
    <source>
        <dbReference type="ARBA" id="ARBA00004448"/>
    </source>
</evidence>
<accession>A0AAU7GJT7</accession>
<feature type="transmembrane region" description="Helical" evidence="18">
    <location>
        <begin position="236"/>
        <end position="257"/>
    </location>
</feature>
<comment type="subcellular location">
    <subcellularLocation>
        <location evidence="2 18">Mitochondrion inner membrane</location>
        <topology evidence="2 18">Multi-pass membrane protein</topology>
    </subcellularLocation>
</comment>
<dbReference type="InterPro" id="IPR050175">
    <property type="entry name" value="Complex_I_Subunit_2"/>
</dbReference>
<feature type="transmembrane region" description="Helical" evidence="18">
    <location>
        <begin position="6"/>
        <end position="38"/>
    </location>
</feature>
<organism evidence="20">
    <name type="scientific">Mecysmoderes ater</name>
    <dbReference type="NCBI Taxonomy" id="3158840"/>
    <lineage>
        <taxon>Eukaryota</taxon>
        <taxon>Metazoa</taxon>
        <taxon>Ecdysozoa</taxon>
        <taxon>Arthropoda</taxon>
        <taxon>Hexapoda</taxon>
        <taxon>Insecta</taxon>
        <taxon>Pterygota</taxon>
        <taxon>Neoptera</taxon>
        <taxon>Endopterygota</taxon>
        <taxon>Coleoptera</taxon>
        <taxon>Polyphaga</taxon>
        <taxon>Cucujiformia</taxon>
        <taxon>Curculionidae</taxon>
        <taxon>Ceutorhynchinae</taxon>
        <taxon>Mecysmoderes</taxon>
    </lineage>
</organism>
<evidence type="ECO:0000256" key="14">
    <source>
        <dbReference type="ARBA" id="ARBA00023075"/>
    </source>
</evidence>
<dbReference type="PANTHER" id="PTHR46552">
    <property type="entry name" value="NADH-UBIQUINONE OXIDOREDUCTASE CHAIN 2"/>
    <property type="match status" value="1"/>
</dbReference>
<comment type="similarity">
    <text evidence="3 18">Belongs to the complex I subunit 2 family.</text>
</comment>
<keyword evidence="16 18" id="KW-0472">Membrane</keyword>
<dbReference type="AlphaFoldDB" id="A0AAU7GJT7"/>
<dbReference type="EMBL" id="PP203213">
    <property type="protein sequence ID" value="XBM51377.1"/>
    <property type="molecule type" value="Genomic_DNA"/>
</dbReference>
<dbReference type="InterPro" id="IPR003917">
    <property type="entry name" value="NADH_UbQ_OxRdtase_chain2"/>
</dbReference>
<keyword evidence="9 18" id="KW-0999">Mitochondrion inner membrane</keyword>
<evidence type="ECO:0000256" key="7">
    <source>
        <dbReference type="ARBA" id="ARBA00022660"/>
    </source>
</evidence>
<evidence type="ECO:0000256" key="3">
    <source>
        <dbReference type="ARBA" id="ARBA00007012"/>
    </source>
</evidence>